<dbReference type="GO" id="GO:0005829">
    <property type="term" value="C:cytosol"/>
    <property type="evidence" value="ECO:0007669"/>
    <property type="project" value="TreeGrafter"/>
</dbReference>
<dbReference type="InterPro" id="IPR002649">
    <property type="entry name" value="tRNA_m1G_MeTrfase_TrmD"/>
</dbReference>
<sequence length="256" mass="28191">MGSDDFVPHYRIVTVFPEMFSALSEYGVTGRACKSGICQVSLYNLRDYGKEPRRRVDDRPFGGGAGMVLMPEPLSLALRAACSDAGSCDVPVVYMSPQGKVLDQDLCLHLSGMSSIVFVCGRYEGVDQRIIDNYVTDEVSIGDYILTGGDLAAMVVLDAVIRLLPGSVGDPDSVRHESFSGGLLDWPQYTRPVAFDGVSVPEVLLSGNHSSIARWRLKQSLGRTWLKRPDLIRCRGLSEYEEKLLGEFLFESSRQV</sequence>
<dbReference type="PIRSF" id="PIRSF000386">
    <property type="entry name" value="tRNA_mtase"/>
    <property type="match status" value="1"/>
</dbReference>
<evidence type="ECO:0000256" key="1">
    <source>
        <dbReference type="ARBA" id="ARBA00002634"/>
    </source>
</evidence>
<evidence type="ECO:0000256" key="8">
    <source>
        <dbReference type="ARBA" id="ARBA00022603"/>
    </source>
</evidence>
<dbReference type="NCBIfam" id="NF000648">
    <property type="entry name" value="PRK00026.1"/>
    <property type="match status" value="1"/>
</dbReference>
<dbReference type="InterPro" id="IPR016009">
    <property type="entry name" value="tRNA_MeTrfase_TRMD/TRM10"/>
</dbReference>
<dbReference type="STRING" id="1561003.Ark11_0026"/>
<evidence type="ECO:0000256" key="7">
    <source>
        <dbReference type="ARBA" id="ARBA00022490"/>
    </source>
</evidence>
<dbReference type="PATRIC" id="fig|1561003.3.peg.26"/>
<dbReference type="InterPro" id="IPR029026">
    <property type="entry name" value="tRNA_m1G_MTases_N"/>
</dbReference>
<feature type="binding site" evidence="15 16">
    <location>
        <position position="121"/>
    </location>
    <ligand>
        <name>S-adenosyl-L-methionine</name>
        <dbReference type="ChEBI" id="CHEBI:59789"/>
    </ligand>
</feature>
<evidence type="ECO:0000259" key="18">
    <source>
        <dbReference type="Pfam" id="PF01746"/>
    </source>
</evidence>
<accession>A0A0S4LZ92</accession>
<dbReference type="Gene3D" id="1.10.1270.20">
    <property type="entry name" value="tRNA(m1g37)methyltransferase, domain 2"/>
    <property type="match status" value="1"/>
</dbReference>
<keyword evidence="9 15" id="KW-0808">Transferase</keyword>
<evidence type="ECO:0000256" key="6">
    <source>
        <dbReference type="ARBA" id="ARBA00014679"/>
    </source>
</evidence>
<organism evidence="19 20">
    <name type="scientific">Candidatus Ichthyocystis hellenicum</name>
    <dbReference type="NCBI Taxonomy" id="1561003"/>
    <lineage>
        <taxon>Bacteria</taxon>
        <taxon>Pseudomonadati</taxon>
        <taxon>Pseudomonadota</taxon>
        <taxon>Betaproteobacteria</taxon>
        <taxon>Burkholderiales</taxon>
        <taxon>Candidatus Ichthyocystis</taxon>
    </lineage>
</organism>
<dbReference type="AlphaFoldDB" id="A0A0S4LZ92"/>
<evidence type="ECO:0000256" key="17">
    <source>
        <dbReference type="RuleBase" id="RU003464"/>
    </source>
</evidence>
<evidence type="ECO:0000256" key="11">
    <source>
        <dbReference type="ARBA" id="ARBA00022694"/>
    </source>
</evidence>
<dbReference type="NCBIfam" id="TIGR00088">
    <property type="entry name" value="trmD"/>
    <property type="match status" value="1"/>
</dbReference>
<comment type="subcellular location">
    <subcellularLocation>
        <location evidence="2 15 17">Cytoplasm</location>
    </subcellularLocation>
</comment>
<evidence type="ECO:0000256" key="9">
    <source>
        <dbReference type="ARBA" id="ARBA00022679"/>
    </source>
</evidence>
<dbReference type="EMBL" id="LN906597">
    <property type="protein sequence ID" value="CUT16887.1"/>
    <property type="molecule type" value="Genomic_DNA"/>
</dbReference>
<dbReference type="GO" id="GO:0002939">
    <property type="term" value="P:tRNA N1-guanine methylation"/>
    <property type="evidence" value="ECO:0007669"/>
    <property type="project" value="TreeGrafter"/>
</dbReference>
<evidence type="ECO:0000256" key="14">
    <source>
        <dbReference type="ARBA" id="ARBA00047783"/>
    </source>
</evidence>
<dbReference type="PANTHER" id="PTHR46417">
    <property type="entry name" value="TRNA (GUANINE-N(1)-)-METHYLTRANSFERASE"/>
    <property type="match status" value="1"/>
</dbReference>
<evidence type="ECO:0000256" key="13">
    <source>
        <dbReference type="ARBA" id="ARBA00033392"/>
    </source>
</evidence>
<proteinExistence type="inferred from homology"/>
<comment type="subunit">
    <text evidence="4 15 17">Homodimer.</text>
</comment>
<evidence type="ECO:0000256" key="15">
    <source>
        <dbReference type="HAMAP-Rule" id="MF_00605"/>
    </source>
</evidence>
<keyword evidence="20" id="KW-1185">Reference proteome</keyword>
<feature type="domain" description="tRNA methyltransferase TRMD/TRM10-type" evidence="18">
    <location>
        <begin position="11"/>
        <end position="232"/>
    </location>
</feature>
<gene>
    <name evidence="15 19" type="primary">trmD</name>
    <name evidence="19" type="ORF">Ark11_0026</name>
</gene>
<evidence type="ECO:0000256" key="5">
    <source>
        <dbReference type="ARBA" id="ARBA00012807"/>
    </source>
</evidence>
<evidence type="ECO:0000313" key="19">
    <source>
        <dbReference type="EMBL" id="CUT16887.1"/>
    </source>
</evidence>
<dbReference type="SUPFAM" id="SSF75217">
    <property type="entry name" value="alpha/beta knot"/>
    <property type="match status" value="1"/>
</dbReference>
<dbReference type="PANTHER" id="PTHR46417:SF1">
    <property type="entry name" value="TRNA (GUANINE-N(1)-)-METHYLTRANSFERASE"/>
    <property type="match status" value="1"/>
</dbReference>
<evidence type="ECO:0000256" key="12">
    <source>
        <dbReference type="ARBA" id="ARBA00029736"/>
    </source>
</evidence>
<dbReference type="Gene3D" id="3.40.1280.10">
    <property type="match status" value="1"/>
</dbReference>
<dbReference type="RefSeq" id="WP_092342393.1">
    <property type="nucleotide sequence ID" value="NZ_FLSL01000084.1"/>
</dbReference>
<feature type="binding site" evidence="15 16">
    <location>
        <begin position="141"/>
        <end position="146"/>
    </location>
    <ligand>
        <name>S-adenosyl-L-methionine</name>
        <dbReference type="ChEBI" id="CHEBI:59789"/>
    </ligand>
</feature>
<evidence type="ECO:0000256" key="2">
    <source>
        <dbReference type="ARBA" id="ARBA00004496"/>
    </source>
</evidence>
<keyword evidence="11 15" id="KW-0819">tRNA processing</keyword>
<dbReference type="GO" id="GO:0052906">
    <property type="term" value="F:tRNA (guanine(37)-N1)-methyltransferase activity"/>
    <property type="evidence" value="ECO:0007669"/>
    <property type="project" value="UniProtKB-UniRule"/>
</dbReference>
<keyword evidence="8 15" id="KW-0489">Methyltransferase</keyword>
<keyword evidence="7 15" id="KW-0963">Cytoplasm</keyword>
<dbReference type="HAMAP" id="MF_00605">
    <property type="entry name" value="TrmD"/>
    <property type="match status" value="1"/>
</dbReference>
<evidence type="ECO:0000256" key="16">
    <source>
        <dbReference type="PIRSR" id="PIRSR000386-1"/>
    </source>
</evidence>
<reference evidence="20" key="1">
    <citation type="submission" date="2015-11" db="EMBL/GenBank/DDBJ databases">
        <authorList>
            <person name="Seth-Smith H.M.B."/>
        </authorList>
    </citation>
    <scope>NUCLEOTIDE SEQUENCE [LARGE SCALE GENOMIC DNA]</scope>
    <source>
        <strain evidence="20">2013Ark11</strain>
    </source>
</reference>
<dbReference type="InterPro" id="IPR023148">
    <property type="entry name" value="tRNA_m1G_MeTrfase_C_sf"/>
</dbReference>
<comment type="similarity">
    <text evidence="3 15 17">Belongs to the RNA methyltransferase TrmD family.</text>
</comment>
<dbReference type="OrthoDB" id="9807416at2"/>
<evidence type="ECO:0000256" key="4">
    <source>
        <dbReference type="ARBA" id="ARBA00011738"/>
    </source>
</evidence>
<name>A0A0S4LZ92_9BURK</name>
<dbReference type="InterPro" id="IPR029028">
    <property type="entry name" value="Alpha/beta_knot_MTases"/>
</dbReference>
<evidence type="ECO:0000256" key="3">
    <source>
        <dbReference type="ARBA" id="ARBA00007630"/>
    </source>
</evidence>
<evidence type="ECO:0000256" key="10">
    <source>
        <dbReference type="ARBA" id="ARBA00022691"/>
    </source>
</evidence>
<dbReference type="FunFam" id="1.10.1270.20:FF:000001">
    <property type="entry name" value="tRNA (guanine-N(1)-)-methyltransferase"/>
    <property type="match status" value="1"/>
</dbReference>
<dbReference type="Proteomes" id="UP000198651">
    <property type="component" value="Chromosome I"/>
</dbReference>
<dbReference type="EC" id="2.1.1.228" evidence="5 15"/>
<comment type="function">
    <text evidence="1 15 17">Specifically methylates guanosine-37 in various tRNAs.</text>
</comment>
<evidence type="ECO:0000313" key="20">
    <source>
        <dbReference type="Proteomes" id="UP000198651"/>
    </source>
</evidence>
<keyword evidence="10 15" id="KW-0949">S-adenosyl-L-methionine</keyword>
<comment type="catalytic activity">
    <reaction evidence="14 15 17">
        <text>guanosine(37) in tRNA + S-adenosyl-L-methionine = N(1)-methylguanosine(37) in tRNA + S-adenosyl-L-homocysteine + H(+)</text>
        <dbReference type="Rhea" id="RHEA:36899"/>
        <dbReference type="Rhea" id="RHEA-COMP:10145"/>
        <dbReference type="Rhea" id="RHEA-COMP:10147"/>
        <dbReference type="ChEBI" id="CHEBI:15378"/>
        <dbReference type="ChEBI" id="CHEBI:57856"/>
        <dbReference type="ChEBI" id="CHEBI:59789"/>
        <dbReference type="ChEBI" id="CHEBI:73542"/>
        <dbReference type="ChEBI" id="CHEBI:74269"/>
        <dbReference type="EC" id="2.1.1.228"/>
    </reaction>
</comment>
<dbReference type="Pfam" id="PF01746">
    <property type="entry name" value="tRNA_m1G_MT"/>
    <property type="match status" value="1"/>
</dbReference>
<protein>
    <recommendedName>
        <fullName evidence="6 15">tRNA (guanine-N(1)-)-methyltransferase</fullName>
        <ecNumber evidence="5 15">2.1.1.228</ecNumber>
    </recommendedName>
    <alternativeName>
        <fullName evidence="12 15">M1G-methyltransferase</fullName>
    </alternativeName>
    <alternativeName>
        <fullName evidence="13 15">tRNA [GM37] methyltransferase</fullName>
    </alternativeName>
</protein>
<dbReference type="CDD" id="cd18080">
    <property type="entry name" value="TrmD-like"/>
    <property type="match status" value="1"/>
</dbReference>
<dbReference type="FunFam" id="3.40.1280.10:FF:000001">
    <property type="entry name" value="tRNA (guanine-N(1)-)-methyltransferase"/>
    <property type="match status" value="1"/>
</dbReference>